<keyword evidence="4" id="KW-0862">Zinc</keyword>
<dbReference type="SMART" id="SM00589">
    <property type="entry name" value="PRY"/>
    <property type="match status" value="1"/>
</dbReference>
<dbReference type="GO" id="GO:0008270">
    <property type="term" value="F:zinc ion binding"/>
    <property type="evidence" value="ECO:0007669"/>
    <property type="project" value="UniProtKB-KW"/>
</dbReference>
<evidence type="ECO:0000259" key="9">
    <source>
        <dbReference type="PROSITE" id="PS50089"/>
    </source>
</evidence>
<dbReference type="Pfam" id="PF15227">
    <property type="entry name" value="zf-C3HC4_4"/>
    <property type="match status" value="1"/>
</dbReference>
<dbReference type="InterPro" id="IPR013083">
    <property type="entry name" value="Znf_RING/FYVE/PHD"/>
</dbReference>
<dbReference type="InterPro" id="IPR017907">
    <property type="entry name" value="Znf_RING_CS"/>
</dbReference>
<dbReference type="PROSITE" id="PS50188">
    <property type="entry name" value="B302_SPRY"/>
    <property type="match status" value="1"/>
</dbReference>
<dbReference type="PANTHER" id="PTHR25465:SF5">
    <property type="entry name" value="E3 UBIQUITIN_ISG15 LIGASE TRIM25-RELATED"/>
    <property type="match status" value="1"/>
</dbReference>
<dbReference type="Proteomes" id="UP000515152">
    <property type="component" value="Chromosome 4"/>
</dbReference>
<dbReference type="InterPro" id="IPR013320">
    <property type="entry name" value="ConA-like_dom_sf"/>
</dbReference>
<dbReference type="PROSITE" id="PS50089">
    <property type="entry name" value="ZF_RING_2"/>
    <property type="match status" value="1"/>
</dbReference>
<evidence type="ECO:0000256" key="2">
    <source>
        <dbReference type="ARBA" id="ARBA00022723"/>
    </source>
</evidence>
<keyword evidence="3 6" id="KW-0863">Zinc-finger</keyword>
<name>A0A6P8F877_CLUHA</name>
<dbReference type="GeneID" id="105898938"/>
<dbReference type="KEGG" id="char:105898938"/>
<dbReference type="PANTHER" id="PTHR25465">
    <property type="entry name" value="B-BOX DOMAIN CONTAINING"/>
    <property type="match status" value="1"/>
</dbReference>
<evidence type="ECO:0000259" key="10">
    <source>
        <dbReference type="PROSITE" id="PS50188"/>
    </source>
</evidence>
<keyword evidence="7" id="KW-0175">Coiled coil</keyword>
<organism evidence="11 12">
    <name type="scientific">Clupea harengus</name>
    <name type="common">Atlantic herring</name>
    <dbReference type="NCBI Taxonomy" id="7950"/>
    <lineage>
        <taxon>Eukaryota</taxon>
        <taxon>Metazoa</taxon>
        <taxon>Chordata</taxon>
        <taxon>Craniata</taxon>
        <taxon>Vertebrata</taxon>
        <taxon>Euteleostomi</taxon>
        <taxon>Actinopterygii</taxon>
        <taxon>Neopterygii</taxon>
        <taxon>Teleostei</taxon>
        <taxon>Clupei</taxon>
        <taxon>Clupeiformes</taxon>
        <taxon>Clupeoidei</taxon>
        <taxon>Clupeidae</taxon>
        <taxon>Clupea</taxon>
    </lineage>
</organism>
<evidence type="ECO:0000256" key="1">
    <source>
        <dbReference type="ARBA" id="ARBA00022588"/>
    </source>
</evidence>
<dbReference type="OrthoDB" id="6270329at2759"/>
<dbReference type="InterPro" id="IPR003879">
    <property type="entry name" value="Butyrophylin_SPRY"/>
</dbReference>
<protein>
    <submittedName>
        <fullName evidence="12">E3 ubiquitin/ISG15 ligase TRIM25-like</fullName>
    </submittedName>
</protein>
<dbReference type="PRINTS" id="PR01407">
    <property type="entry name" value="BUTYPHLNCDUF"/>
</dbReference>
<dbReference type="InterPro" id="IPR001841">
    <property type="entry name" value="Znf_RING"/>
</dbReference>
<feature type="domain" description="RING-type" evidence="9">
    <location>
        <begin position="13"/>
        <end position="56"/>
    </location>
</feature>
<evidence type="ECO:0000256" key="6">
    <source>
        <dbReference type="PROSITE-ProRule" id="PRU00175"/>
    </source>
</evidence>
<dbReference type="GO" id="GO:0005737">
    <property type="term" value="C:cytoplasm"/>
    <property type="evidence" value="ECO:0007669"/>
    <property type="project" value="UniProtKB-ARBA"/>
</dbReference>
<keyword evidence="5" id="KW-0391">Immunity</keyword>
<dbReference type="SMART" id="SM00184">
    <property type="entry name" value="RING"/>
    <property type="match status" value="1"/>
</dbReference>
<evidence type="ECO:0000256" key="3">
    <source>
        <dbReference type="ARBA" id="ARBA00022771"/>
    </source>
</evidence>
<dbReference type="InterPro" id="IPR043136">
    <property type="entry name" value="B30.2/SPRY_sf"/>
</dbReference>
<feature type="region of interest" description="Disordered" evidence="8">
    <location>
        <begin position="307"/>
        <end position="328"/>
    </location>
</feature>
<evidence type="ECO:0000256" key="8">
    <source>
        <dbReference type="SAM" id="MobiDB-lite"/>
    </source>
</evidence>
<dbReference type="Pfam" id="PF00622">
    <property type="entry name" value="SPRY"/>
    <property type="match status" value="1"/>
</dbReference>
<keyword evidence="2" id="KW-0479">Metal-binding</keyword>
<dbReference type="Pfam" id="PF13765">
    <property type="entry name" value="PRY"/>
    <property type="match status" value="1"/>
</dbReference>
<dbReference type="SUPFAM" id="SSF57850">
    <property type="entry name" value="RING/U-box"/>
    <property type="match status" value="1"/>
</dbReference>
<dbReference type="RefSeq" id="XP_031421394.1">
    <property type="nucleotide sequence ID" value="XM_031565534.2"/>
</dbReference>
<dbReference type="AlphaFoldDB" id="A0A6P8F877"/>
<keyword evidence="1" id="KW-0399">Innate immunity</keyword>
<keyword evidence="11" id="KW-1185">Reference proteome</keyword>
<evidence type="ECO:0000313" key="11">
    <source>
        <dbReference type="Proteomes" id="UP000515152"/>
    </source>
</evidence>
<evidence type="ECO:0000313" key="12">
    <source>
        <dbReference type="RefSeq" id="XP_031421394.1"/>
    </source>
</evidence>
<evidence type="ECO:0000256" key="7">
    <source>
        <dbReference type="SAM" id="Coils"/>
    </source>
</evidence>
<dbReference type="Gene3D" id="3.30.40.10">
    <property type="entry name" value="Zinc/RING finger domain, C3HC4 (zinc finger)"/>
    <property type="match status" value="1"/>
</dbReference>
<evidence type="ECO:0000256" key="5">
    <source>
        <dbReference type="ARBA" id="ARBA00022859"/>
    </source>
</evidence>
<dbReference type="Gene3D" id="2.60.120.920">
    <property type="match status" value="1"/>
</dbReference>
<reference evidence="12" key="1">
    <citation type="submission" date="2025-08" db="UniProtKB">
        <authorList>
            <consortium name="RefSeq"/>
        </authorList>
    </citation>
    <scope>IDENTIFICATION</scope>
</reference>
<feature type="domain" description="B30.2/SPRY" evidence="10">
    <location>
        <begin position="361"/>
        <end position="556"/>
    </location>
</feature>
<dbReference type="PROSITE" id="PS00518">
    <property type="entry name" value="ZF_RING_1"/>
    <property type="match status" value="1"/>
</dbReference>
<dbReference type="InterPro" id="IPR051051">
    <property type="entry name" value="E3_ubiq-ligase_TRIM/RNF"/>
</dbReference>
<dbReference type="InterPro" id="IPR006574">
    <property type="entry name" value="PRY"/>
</dbReference>
<gene>
    <name evidence="12" type="primary">LOC105898938</name>
</gene>
<dbReference type="InterPro" id="IPR003877">
    <property type="entry name" value="SPRY_dom"/>
</dbReference>
<dbReference type="SUPFAM" id="SSF49899">
    <property type="entry name" value="Concanavalin A-like lectins/glucanases"/>
    <property type="match status" value="1"/>
</dbReference>
<sequence length="556" mass="63822">MAGHLRMEGNIKCLLCEDYLSEPTTLPCGHNFCVECIERCWDMEVYTGIYSCPQCKRTLTRRPSLSKNTALAIMVQEVLELRSKLPGVERMKIQRDFTDTKERLKKQTKEREEDLEKLRSAMISLEKSAETAVLDSEGIFDELLRTLEEKRREHREHIRERKRAILKRAEREEKQIIGQISILRRKDTELESPGPPVQDNPQFLQKLQDIKSLLQQGKQPPVITNNNHLFSFVKTDMNDLRVSVVEICDKAIENIKQQVNDVHILPPPMVKPRTKPALDVNKKKVTVVRHVDLKVPDEDHMRYQVPAIPPRERESQEPLNKPKPPRLVARSQSTIWHGPRNKPCEYATSAEIRQSNTIVYQTKLTDHSMTREDLLQYTCSLSLNPETANPSLQLSDGNRKATWSGQRQRRSSLSKAFEHWEQVLCVEGLVGPRCYWEVEWRGRGVFIGVALDGLCRRGRGLECGLGRNASSWSLHCADSQCTAWHNNVEHEVNTQISSPRIGVFLDQLEGTLTFYSVSNTAMPLHTFTAQNLRGLLFPCFGVEKESSVKLCQLEKK</sequence>
<evidence type="ECO:0000256" key="4">
    <source>
        <dbReference type="ARBA" id="ARBA00022833"/>
    </source>
</evidence>
<feature type="coiled-coil region" evidence="7">
    <location>
        <begin position="101"/>
        <end position="186"/>
    </location>
</feature>
<accession>A0A6P8F877</accession>
<proteinExistence type="predicted"/>
<dbReference type="InterPro" id="IPR058030">
    <property type="entry name" value="TRIM8/14/16/25/29/45/65_CC"/>
</dbReference>
<dbReference type="GO" id="GO:0045087">
    <property type="term" value="P:innate immune response"/>
    <property type="evidence" value="ECO:0007669"/>
    <property type="project" value="UniProtKB-KW"/>
</dbReference>
<dbReference type="SMART" id="SM00449">
    <property type="entry name" value="SPRY"/>
    <property type="match status" value="1"/>
</dbReference>
<dbReference type="InterPro" id="IPR001870">
    <property type="entry name" value="B30.2/SPRY"/>
</dbReference>
<dbReference type="Pfam" id="PF25600">
    <property type="entry name" value="TRIM_CC"/>
    <property type="match status" value="1"/>
</dbReference>